<evidence type="ECO:0000256" key="5">
    <source>
        <dbReference type="ARBA" id="ARBA00023136"/>
    </source>
</evidence>
<evidence type="ECO:0000256" key="1">
    <source>
        <dbReference type="ARBA" id="ARBA00004370"/>
    </source>
</evidence>
<dbReference type="Gene3D" id="1.10.10.1740">
    <property type="entry name" value="Transmembrane protein 14-like"/>
    <property type="match status" value="1"/>
</dbReference>
<evidence type="ECO:0008006" key="9">
    <source>
        <dbReference type="Google" id="ProtNLM"/>
    </source>
</evidence>
<feature type="transmembrane region" description="Helical" evidence="6">
    <location>
        <begin position="26"/>
        <end position="46"/>
    </location>
</feature>
<dbReference type="PANTHER" id="PTHR12668">
    <property type="entry name" value="TRANSMEMBRANE PROTEIN 14, 15"/>
    <property type="match status" value="1"/>
</dbReference>
<protein>
    <recommendedName>
        <fullName evidence="9">TMEM14 protein</fullName>
    </recommendedName>
</protein>
<organism evidence="7 8">
    <name type="scientific">Nakaseomyces bracarensis</name>
    <dbReference type="NCBI Taxonomy" id="273131"/>
    <lineage>
        <taxon>Eukaryota</taxon>
        <taxon>Fungi</taxon>
        <taxon>Dikarya</taxon>
        <taxon>Ascomycota</taxon>
        <taxon>Saccharomycotina</taxon>
        <taxon>Saccharomycetes</taxon>
        <taxon>Saccharomycetales</taxon>
        <taxon>Saccharomycetaceae</taxon>
        <taxon>Nakaseomyces</taxon>
    </lineage>
</organism>
<dbReference type="Proteomes" id="UP001623330">
    <property type="component" value="Unassembled WGS sequence"/>
</dbReference>
<evidence type="ECO:0000313" key="7">
    <source>
        <dbReference type="EMBL" id="KAL3230197.1"/>
    </source>
</evidence>
<keyword evidence="3 6" id="KW-0812">Transmembrane</keyword>
<dbReference type="Pfam" id="PF03647">
    <property type="entry name" value="Tmemb_14"/>
    <property type="match status" value="1"/>
</dbReference>
<evidence type="ECO:0000256" key="3">
    <source>
        <dbReference type="ARBA" id="ARBA00022692"/>
    </source>
</evidence>
<dbReference type="PANTHER" id="PTHR12668:SF53">
    <property type="entry name" value="TMEM14 PROTEIN HOMOLOG YJR085C"/>
    <property type="match status" value="1"/>
</dbReference>
<sequence>MEHPAYTLSALTTVGGIIGYMRKKSIPSLVAGLAFGSVYAISGYLLHMNRDYGLELALGTSVALAASGIFRGALSVPLKPVPAILALCGTTGTVYYFRKYKEFYP</sequence>
<name>A0ABR4NQ27_9SACH</name>
<gene>
    <name evidence="7" type="ORF">RNJ44_01560</name>
</gene>
<feature type="transmembrane region" description="Helical" evidence="6">
    <location>
        <begin position="53"/>
        <end position="74"/>
    </location>
</feature>
<comment type="subcellular location">
    <subcellularLocation>
        <location evidence="1">Membrane</location>
    </subcellularLocation>
</comment>
<feature type="transmembrane region" description="Helical" evidence="6">
    <location>
        <begin position="80"/>
        <end position="97"/>
    </location>
</feature>
<evidence type="ECO:0000313" key="8">
    <source>
        <dbReference type="Proteomes" id="UP001623330"/>
    </source>
</evidence>
<keyword evidence="8" id="KW-1185">Reference proteome</keyword>
<keyword evidence="4 6" id="KW-1133">Transmembrane helix</keyword>
<evidence type="ECO:0000256" key="6">
    <source>
        <dbReference type="SAM" id="Phobius"/>
    </source>
</evidence>
<accession>A0ABR4NQ27</accession>
<comment type="similarity">
    <text evidence="2">Belongs to the TMEM14 family.</text>
</comment>
<evidence type="ECO:0000256" key="4">
    <source>
        <dbReference type="ARBA" id="ARBA00022989"/>
    </source>
</evidence>
<reference evidence="7 8" key="1">
    <citation type="submission" date="2024-05" db="EMBL/GenBank/DDBJ databases">
        <title>Long read based assembly of the Candida bracarensis genome reveals expanded adhesin content.</title>
        <authorList>
            <person name="Marcet-Houben M."/>
            <person name="Ksiezopolska E."/>
            <person name="Gabaldon T."/>
        </authorList>
    </citation>
    <scope>NUCLEOTIDE SEQUENCE [LARGE SCALE GENOMIC DNA]</scope>
    <source>
        <strain evidence="7 8">CBM6</strain>
    </source>
</reference>
<comment type="caution">
    <text evidence="7">The sequence shown here is derived from an EMBL/GenBank/DDBJ whole genome shotgun (WGS) entry which is preliminary data.</text>
</comment>
<dbReference type="InterPro" id="IPR044890">
    <property type="entry name" value="TMEM14_sf"/>
</dbReference>
<dbReference type="InterPro" id="IPR005349">
    <property type="entry name" value="TMEM14"/>
</dbReference>
<keyword evidence="5 6" id="KW-0472">Membrane</keyword>
<proteinExistence type="inferred from homology"/>
<evidence type="ECO:0000256" key="2">
    <source>
        <dbReference type="ARBA" id="ARBA00007590"/>
    </source>
</evidence>
<dbReference type="EMBL" id="JBEVYD010000010">
    <property type="protein sequence ID" value="KAL3230197.1"/>
    <property type="molecule type" value="Genomic_DNA"/>
</dbReference>